<dbReference type="InterPro" id="IPR013736">
    <property type="entry name" value="Xaa-Pro_dipept_C"/>
</dbReference>
<evidence type="ECO:0000256" key="1">
    <source>
        <dbReference type="ARBA" id="ARBA00000123"/>
    </source>
</evidence>
<dbReference type="Pfam" id="PF02129">
    <property type="entry name" value="Peptidase_S15"/>
    <property type="match status" value="1"/>
</dbReference>
<dbReference type="EMBL" id="AFVZ01000001">
    <property type="protein sequence ID" value="EHN59880.1"/>
    <property type="molecule type" value="Genomic_DNA"/>
</dbReference>
<name>G9WGQ3_9LACO</name>
<dbReference type="MEROPS" id="S15.001"/>
<evidence type="ECO:0000256" key="2">
    <source>
        <dbReference type="ARBA" id="ARBA00003997"/>
    </source>
</evidence>
<dbReference type="InterPro" id="IPR015251">
    <property type="entry name" value="PepX_N_dom"/>
</dbReference>
<dbReference type="GO" id="GO:0006508">
    <property type="term" value="P:proteolysis"/>
    <property type="evidence" value="ECO:0007669"/>
    <property type="project" value="UniProtKB-KW"/>
</dbReference>
<dbReference type="GO" id="GO:0008236">
    <property type="term" value="F:serine-type peptidase activity"/>
    <property type="evidence" value="ECO:0007669"/>
    <property type="project" value="UniProtKB-KW"/>
</dbReference>
<keyword evidence="16" id="KW-1185">Reference proteome</keyword>
<dbReference type="EC" id="3.4.14.11" evidence="5"/>
<comment type="catalytic activity">
    <reaction evidence="1">
        <text>Hydrolyzes Xaa-Pro-|- bonds to release unblocked, N-terminal dipeptides from substrates including Ala-Pro-|-p-nitroanilide and (sequentially) Tyr-Pro-|-Phe-Pro-|-Gly-Pro-|-Ile.</text>
        <dbReference type="EC" id="3.4.14.11"/>
    </reaction>
</comment>
<evidence type="ECO:0000256" key="6">
    <source>
        <dbReference type="ARBA" id="ARBA00014682"/>
    </source>
</evidence>
<protein>
    <recommendedName>
        <fullName evidence="6">Xaa-Pro dipeptidyl-peptidase</fullName>
        <ecNumber evidence="5">3.4.14.11</ecNumber>
    </recommendedName>
    <alternativeName>
        <fullName evidence="12">X-Pro dipeptidyl-peptidase</fullName>
    </alternativeName>
    <alternativeName>
        <fullName evidence="11">X-prolyl-dipeptidyl aminopeptidase</fullName>
    </alternativeName>
</protein>
<evidence type="ECO:0000256" key="9">
    <source>
        <dbReference type="ARBA" id="ARBA00022801"/>
    </source>
</evidence>
<dbReference type="SUPFAM" id="SSF49785">
    <property type="entry name" value="Galactose-binding domain-like"/>
    <property type="match status" value="1"/>
</dbReference>
<evidence type="ECO:0000256" key="7">
    <source>
        <dbReference type="ARBA" id="ARBA00022438"/>
    </source>
</evidence>
<comment type="function">
    <text evidence="2">Removes N-terminal dipeptides sequentially from polypeptides having unsubstituted N-termini provided that the penultimate residue is proline.</text>
</comment>
<dbReference type="PATRIC" id="fig|1045004.4.peg.1780"/>
<dbReference type="Gene3D" id="1.10.246.70">
    <property type="match status" value="1"/>
</dbReference>
<dbReference type="Gene3D" id="2.60.120.260">
    <property type="entry name" value="Galactose-binding domain-like"/>
    <property type="match status" value="1"/>
</dbReference>
<feature type="domain" description="Xaa-Pro dipeptidyl-peptidase C-terminal" evidence="13">
    <location>
        <begin position="542"/>
        <end position="791"/>
    </location>
</feature>
<dbReference type="NCBIfam" id="NF003781">
    <property type="entry name" value="PRK05371.1-2"/>
    <property type="match status" value="1"/>
</dbReference>
<evidence type="ECO:0000256" key="3">
    <source>
        <dbReference type="ARBA" id="ARBA00010819"/>
    </source>
</evidence>
<evidence type="ECO:0000256" key="8">
    <source>
        <dbReference type="ARBA" id="ARBA00022670"/>
    </source>
</evidence>
<dbReference type="InterPro" id="IPR008252">
    <property type="entry name" value="Pept_S15_Xpro"/>
</dbReference>
<dbReference type="SMART" id="SM00939">
    <property type="entry name" value="PepX_C"/>
    <property type="match status" value="1"/>
</dbReference>
<comment type="caution">
    <text evidence="15">The sequence shown here is derived from an EMBL/GenBank/DDBJ whole genome shotgun (WGS) entry which is preliminary data.</text>
</comment>
<accession>G9WGQ3</accession>
<dbReference type="SMART" id="SM00940">
    <property type="entry name" value="PepX_N"/>
    <property type="match status" value="1"/>
</dbReference>
<keyword evidence="9" id="KW-0378">Hydrolase</keyword>
<dbReference type="InterPro" id="IPR029058">
    <property type="entry name" value="AB_hydrolase_fold"/>
</dbReference>
<keyword evidence="8" id="KW-0645">Protease</keyword>
<evidence type="ECO:0000313" key="15">
    <source>
        <dbReference type="EMBL" id="EHN59880.1"/>
    </source>
</evidence>
<keyword evidence="10" id="KW-0720">Serine protease</keyword>
<evidence type="ECO:0000256" key="4">
    <source>
        <dbReference type="ARBA" id="ARBA00011738"/>
    </source>
</evidence>
<dbReference type="OrthoDB" id="319764at2"/>
<dbReference type="GO" id="GO:0008239">
    <property type="term" value="F:dipeptidyl-peptidase activity"/>
    <property type="evidence" value="ECO:0007669"/>
    <property type="project" value="UniProtKB-EC"/>
</dbReference>
<reference evidence="15 16" key="1">
    <citation type="journal article" date="2012" name="PLoS ONE">
        <title>Functional divergence in the genus oenococcus as predicted by genome sequencing of the newly-described species, Oenococcus kitaharae.</title>
        <authorList>
            <person name="Borneman A.R."/>
            <person name="McCarthy J.M."/>
            <person name="Chambers P.J."/>
            <person name="Bartowsky E.J."/>
        </authorList>
    </citation>
    <scope>NUCLEOTIDE SEQUENCE [LARGE SCALE GENOMIC DNA]</scope>
    <source>
        <strain evidence="16">DSM17330</strain>
    </source>
</reference>
<comment type="similarity">
    <text evidence="3">Belongs to the peptidase S15 family.</text>
</comment>
<dbReference type="SUPFAM" id="SSF81761">
    <property type="entry name" value="X-Prolyl dipeptidyl aminopeptidase PepX, N-terminal domain"/>
    <property type="match status" value="1"/>
</dbReference>
<dbReference type="PRINTS" id="PR00923">
    <property type="entry name" value="LACTOPTASE"/>
</dbReference>
<keyword evidence="7" id="KW-0031">Aminopeptidase</keyword>
<dbReference type="SUPFAM" id="SSF53474">
    <property type="entry name" value="alpha/beta-Hydrolases"/>
    <property type="match status" value="1"/>
</dbReference>
<dbReference type="HOGENOM" id="CLU_011800_0_0_9"/>
<evidence type="ECO:0000256" key="11">
    <source>
        <dbReference type="ARBA" id="ARBA00030045"/>
    </source>
</evidence>
<dbReference type="STRING" id="336988.NT96_06770"/>
<sequence>MTEQFRYNAFSDYSSFNPAEELKKIHMIDDQFVKQSFSVNLKHFFDHLFPNCQSKQSLIEAQANILIVDTVPLDQLWQNTLTELPAEQFYAAICQILDFNAGLDFELTASRDFLTKSGQKILSDETVDTANLVQFMFNALNLRSANGLSLIDNLVNDGYLRKAWPQDLPLPLFFAGKTLAVVPKSDLISEAVYVDSQLDGDHDGKNDLIQLVLTRPKQSGPDLKVPIILTASPYYYGTNDMAEDVHNPDGDLAVKDNFDFADQPIADDQVLLPALTADQQSQSAAFQQTLKSGAASFPLNDFFLARGYAVAYYAGPGTRGSDGLRSSGGPDETIACCAAIEYLSGHRLAFTDKTASHSLHADWSNGSVAMTGRSYLGTLATACATRNPAGLKTIISESAISSWYDYYRENGLVVAPGGFQGEDADVLALDTFSRWFDAAEMAKSKQIFQDSLAEMKVEEDRTTGNYTAFWDKRNYLKDAGNIKIDCLYTHGLNDWNVKPINVFNILKSLKGTGDAAAKVILHQGRHISPHDIRSLDYLDICNLWLSHELYGQDNQVEKSLPDVMVEDNLDPEIWHSQQDWAKSERHQSTVLAALSSAKTAGYDDDLGQIYRENYHDYTSYEKDFYAGDARFAKSTAVFDLPSFGEATINGRVQVDLRIQTDRTVGLVTAALVELDAKEHASQTTKAILNRGFQLSLGDRQVPLRDFFKQSVKAHLIANGHLNLQNLKGPGKINQLKPDQYVQAVFYLQPTIYRLTDQTKLRLYIFGSDMQYTLHPRTVQHYQLDLEKSRVILPLNS</sequence>
<feature type="domain" description="X-Prolyl dipeptidyl aminopeptidase PepX N-terminal" evidence="14">
    <location>
        <begin position="1"/>
        <end position="159"/>
    </location>
</feature>
<evidence type="ECO:0000259" key="13">
    <source>
        <dbReference type="SMART" id="SM00939"/>
    </source>
</evidence>
<comment type="subunit">
    <text evidence="4">Homodimer.</text>
</comment>
<evidence type="ECO:0000256" key="12">
    <source>
        <dbReference type="ARBA" id="ARBA00031951"/>
    </source>
</evidence>
<organism evidence="15 16">
    <name type="scientific">Oenococcus kitaharae DSM 17330</name>
    <dbReference type="NCBI Taxonomy" id="1045004"/>
    <lineage>
        <taxon>Bacteria</taxon>
        <taxon>Bacillati</taxon>
        <taxon>Bacillota</taxon>
        <taxon>Bacilli</taxon>
        <taxon>Lactobacillales</taxon>
        <taxon>Lactobacillaceae</taxon>
        <taxon>Oenococcus</taxon>
    </lineage>
</organism>
<dbReference type="RefSeq" id="WP_007747213.1">
    <property type="nucleotide sequence ID" value="NZ_CM001398.1"/>
</dbReference>
<dbReference type="Proteomes" id="UP000004959">
    <property type="component" value="Chromosome"/>
</dbReference>
<dbReference type="Pfam" id="PF08530">
    <property type="entry name" value="PepX_C"/>
    <property type="match status" value="1"/>
</dbReference>
<proteinExistence type="inferred from homology"/>
<evidence type="ECO:0000256" key="10">
    <source>
        <dbReference type="ARBA" id="ARBA00022825"/>
    </source>
</evidence>
<dbReference type="InterPro" id="IPR000383">
    <property type="entry name" value="Xaa-Pro-like_dom"/>
</dbReference>
<dbReference type="eggNOG" id="COG2936">
    <property type="taxonomic scope" value="Bacteria"/>
</dbReference>
<dbReference type="InterPro" id="IPR036313">
    <property type="entry name" value="PepX_N_dom_sf"/>
</dbReference>
<dbReference type="Pfam" id="PF09168">
    <property type="entry name" value="PepX_N"/>
    <property type="match status" value="1"/>
</dbReference>
<evidence type="ECO:0000256" key="5">
    <source>
        <dbReference type="ARBA" id="ARBA00012463"/>
    </source>
</evidence>
<dbReference type="InterPro" id="IPR008979">
    <property type="entry name" value="Galactose-bd-like_sf"/>
</dbReference>
<gene>
    <name evidence="15" type="ORF">OKIT_1810</name>
</gene>
<dbReference type="GO" id="GO:0004177">
    <property type="term" value="F:aminopeptidase activity"/>
    <property type="evidence" value="ECO:0007669"/>
    <property type="project" value="UniProtKB-KW"/>
</dbReference>
<evidence type="ECO:0000313" key="16">
    <source>
        <dbReference type="Proteomes" id="UP000004959"/>
    </source>
</evidence>
<dbReference type="AlphaFoldDB" id="G9WGQ3"/>
<evidence type="ECO:0000259" key="14">
    <source>
        <dbReference type="SMART" id="SM00940"/>
    </source>
</evidence>
<dbReference type="Gene3D" id="3.40.50.1820">
    <property type="entry name" value="alpha/beta hydrolase"/>
    <property type="match status" value="1"/>
</dbReference>